<accession>U4Q6H6</accession>
<dbReference type="AlphaFoldDB" id="U4Q6H6"/>
<protein>
    <submittedName>
        <fullName evidence="1">Uncharacterized protein</fullName>
    </submittedName>
</protein>
<dbReference type="EMBL" id="HG518323">
    <property type="protein sequence ID" value="CDI11708.1"/>
    <property type="molecule type" value="Genomic_DNA"/>
</dbReference>
<dbReference type="Proteomes" id="UP000016944">
    <property type="component" value="Chromosome II"/>
</dbReference>
<proteinExistence type="predicted"/>
<evidence type="ECO:0000313" key="2">
    <source>
        <dbReference type="Proteomes" id="UP000016944"/>
    </source>
</evidence>
<dbReference type="KEGG" id="rir:BN877_II1923"/>
<organism evidence="1 2">
    <name type="scientific">Agrobacterium pusense</name>
    <dbReference type="NCBI Taxonomy" id="648995"/>
    <lineage>
        <taxon>Bacteria</taxon>
        <taxon>Pseudomonadati</taxon>
        <taxon>Pseudomonadota</taxon>
        <taxon>Alphaproteobacteria</taxon>
        <taxon>Hyphomicrobiales</taxon>
        <taxon>Rhizobiaceae</taxon>
        <taxon>Rhizobium/Agrobacterium group</taxon>
        <taxon>Agrobacterium</taxon>
    </lineage>
</organism>
<gene>
    <name evidence="1" type="ORF">BN877_II1923</name>
</gene>
<dbReference type="HOGENOM" id="CLU_2901174_0_0_5"/>
<reference evidence="1 2" key="1">
    <citation type="journal article" date="2013" name="Genome Announc.">
        <title>Complete Genome Sequence of the Sesbania Symbiont and Rice Growth-Promoting Endophyte Rhizobium sp. Strain IRBG74.</title>
        <authorList>
            <person name="Crook M.B."/>
            <person name="Mitra S."/>
            <person name="Ane J.M."/>
            <person name="Sadowsky M.J."/>
            <person name="Gyaneshwar P."/>
        </authorList>
    </citation>
    <scope>NUCLEOTIDE SEQUENCE [LARGE SCALE GENOMIC DNA]</scope>
    <source>
        <strain evidence="1 2">IRBG74</strain>
    </source>
</reference>
<name>U4Q6H6_9HYPH</name>
<sequence length="62" mass="6957">MYRQASLVTTGQRHDGVGTQTFTSMSAQLGETREWLFLVSPDENYPSIGGPNKIDRASWRNP</sequence>
<evidence type="ECO:0000313" key="1">
    <source>
        <dbReference type="EMBL" id="CDI11708.1"/>
    </source>
</evidence>